<dbReference type="AlphaFoldDB" id="A0A4U8Z6U2"/>
<gene>
    <name evidence="1" type="ORF">MTUNDRAET4_0149</name>
</gene>
<protein>
    <submittedName>
        <fullName evidence="1">Uncharacterized protein</fullName>
    </submittedName>
</protein>
<sequence>MKHARNSVAADDCIQKRGEKGTRRAFLMTLSCRRQWPRQSWSRGLTWQRARIIGRPEASKGS</sequence>
<name>A0A4U8Z6U2_METTU</name>
<dbReference type="KEGG" id="mtun:MTUNDRAET4_0149.1"/>
<proteinExistence type="predicted"/>
<dbReference type="EMBL" id="LR536451">
    <property type="protein sequence ID" value="VFU16494.1"/>
    <property type="molecule type" value="Genomic_DNA"/>
</dbReference>
<keyword evidence="1" id="KW-0614">Plasmid</keyword>
<geneLocation type="plasmid" evidence="1 2">
    <name>2</name>
</geneLocation>
<organism evidence="1 2">
    <name type="scientific">Methylocella tundrae</name>
    <dbReference type="NCBI Taxonomy" id="227605"/>
    <lineage>
        <taxon>Bacteria</taxon>
        <taxon>Pseudomonadati</taxon>
        <taxon>Pseudomonadota</taxon>
        <taxon>Alphaproteobacteria</taxon>
        <taxon>Hyphomicrobiales</taxon>
        <taxon>Beijerinckiaceae</taxon>
        <taxon>Methylocella</taxon>
    </lineage>
</organism>
<evidence type="ECO:0000313" key="1">
    <source>
        <dbReference type="EMBL" id="VFU16494.1"/>
    </source>
</evidence>
<reference evidence="1 2" key="1">
    <citation type="submission" date="2019-03" db="EMBL/GenBank/DDBJ databases">
        <authorList>
            <person name="Kox A.R. M."/>
        </authorList>
    </citation>
    <scope>NUCLEOTIDE SEQUENCE [LARGE SCALE GENOMIC DNA]</scope>
    <source>
        <strain evidence="1">MTUNDRAET4 annotated genome</strain>
        <plasmid evidence="2">2</plasmid>
    </source>
</reference>
<evidence type="ECO:0000313" key="2">
    <source>
        <dbReference type="Proteomes" id="UP000294360"/>
    </source>
</evidence>
<accession>A0A4U8Z6U2</accession>
<dbReference type="Proteomes" id="UP000294360">
    <property type="component" value="Plasmid 2"/>
</dbReference>